<sequence>MWRRGSNISWSDVTGYAADTKILRCIKTAKEHREKTNFARFGVQVKGESVLDWGFG</sequence>
<dbReference type="EMBL" id="KZ149967">
    <property type="protein sequence ID" value="PZC76165.1"/>
    <property type="molecule type" value="Genomic_DNA"/>
</dbReference>
<feature type="non-terminal residue" evidence="1">
    <location>
        <position position="56"/>
    </location>
</feature>
<organism evidence="1 2">
    <name type="scientific">Helicoverpa armigera</name>
    <name type="common">Cotton bollworm</name>
    <name type="synonym">Heliothis armigera</name>
    <dbReference type="NCBI Taxonomy" id="29058"/>
    <lineage>
        <taxon>Eukaryota</taxon>
        <taxon>Metazoa</taxon>
        <taxon>Ecdysozoa</taxon>
        <taxon>Arthropoda</taxon>
        <taxon>Hexapoda</taxon>
        <taxon>Insecta</taxon>
        <taxon>Pterygota</taxon>
        <taxon>Neoptera</taxon>
        <taxon>Endopterygota</taxon>
        <taxon>Lepidoptera</taxon>
        <taxon>Glossata</taxon>
        <taxon>Ditrysia</taxon>
        <taxon>Noctuoidea</taxon>
        <taxon>Noctuidae</taxon>
        <taxon>Heliothinae</taxon>
        <taxon>Helicoverpa</taxon>
    </lineage>
</organism>
<accession>A0A2W1BRB9</accession>
<name>A0A2W1BRB9_HELAM</name>
<keyword evidence="2" id="KW-1185">Reference proteome</keyword>
<dbReference type="Proteomes" id="UP000249218">
    <property type="component" value="Unassembled WGS sequence"/>
</dbReference>
<proteinExistence type="predicted"/>
<gene>
    <name evidence="1" type="primary">HaOG204941</name>
    <name evidence="1" type="ORF">B5X24_HaOG204941</name>
</gene>
<dbReference type="AlphaFoldDB" id="A0A2W1BRB9"/>
<protein>
    <submittedName>
        <fullName evidence="1">Uncharacterized protein</fullName>
    </submittedName>
</protein>
<evidence type="ECO:0000313" key="1">
    <source>
        <dbReference type="EMBL" id="PZC76165.1"/>
    </source>
</evidence>
<reference evidence="1 2" key="1">
    <citation type="journal article" date="2017" name="BMC Biol.">
        <title>Genomic innovations, transcriptional plasticity and gene loss underlying the evolution and divergence of two highly polyphagous and invasive Helicoverpa pest species.</title>
        <authorList>
            <person name="Pearce S.L."/>
            <person name="Clarke D.F."/>
            <person name="East P.D."/>
            <person name="Elfekih S."/>
            <person name="Gordon K.H."/>
            <person name="Jermiin L.S."/>
            <person name="McGaughran A."/>
            <person name="Oakeshott J.G."/>
            <person name="Papanikolaou A."/>
            <person name="Perera O.P."/>
            <person name="Rane R.V."/>
            <person name="Richards S."/>
            <person name="Tay W.T."/>
            <person name="Walsh T.K."/>
            <person name="Anderson A."/>
            <person name="Anderson C.J."/>
            <person name="Asgari S."/>
            <person name="Board P.G."/>
            <person name="Bretschneider A."/>
            <person name="Campbell P.M."/>
            <person name="Chertemps T."/>
            <person name="Christeller J.T."/>
            <person name="Coppin C.W."/>
            <person name="Downes S.J."/>
            <person name="Duan G."/>
            <person name="Farnsworth C.A."/>
            <person name="Good R.T."/>
            <person name="Han L.B."/>
            <person name="Han Y.C."/>
            <person name="Hatje K."/>
            <person name="Horne I."/>
            <person name="Huang Y.P."/>
            <person name="Hughes D.S."/>
            <person name="Jacquin-Joly E."/>
            <person name="James W."/>
            <person name="Jhangiani S."/>
            <person name="Kollmar M."/>
            <person name="Kuwar S.S."/>
            <person name="Li S."/>
            <person name="Liu N.Y."/>
            <person name="Maibeche M.T."/>
            <person name="Miller J.R."/>
            <person name="Montagne N."/>
            <person name="Perry T."/>
            <person name="Qu J."/>
            <person name="Song S.V."/>
            <person name="Sutton G.G."/>
            <person name="Vogel H."/>
            <person name="Walenz B.P."/>
            <person name="Xu W."/>
            <person name="Zhang H.J."/>
            <person name="Zou Z."/>
            <person name="Batterham P."/>
            <person name="Edwards O.R."/>
            <person name="Feyereisen R."/>
            <person name="Gibbs R.A."/>
            <person name="Heckel D.G."/>
            <person name="McGrath A."/>
            <person name="Robin C."/>
            <person name="Scherer S.E."/>
            <person name="Worley K.C."/>
            <person name="Wu Y.D."/>
        </authorList>
    </citation>
    <scope>NUCLEOTIDE SEQUENCE [LARGE SCALE GENOMIC DNA]</scope>
    <source>
        <strain evidence="1">Harm_GR_Male_#8</strain>
        <tissue evidence="1">Whole organism</tissue>
    </source>
</reference>
<evidence type="ECO:0000313" key="2">
    <source>
        <dbReference type="Proteomes" id="UP000249218"/>
    </source>
</evidence>